<dbReference type="Gene3D" id="3.40.50.180">
    <property type="entry name" value="Methylesterase CheB, C-terminal domain"/>
    <property type="match status" value="1"/>
</dbReference>
<dbReference type="GO" id="GO:0006935">
    <property type="term" value="P:chemotaxis"/>
    <property type="evidence" value="ECO:0007669"/>
    <property type="project" value="UniProtKB-UniRule"/>
</dbReference>
<feature type="domain" description="CheB-type methylesterase" evidence="6">
    <location>
        <begin position="136"/>
        <end position="326"/>
    </location>
</feature>
<organism evidence="7 8">
    <name type="scientific">Halotalea alkalilenta</name>
    <dbReference type="NCBI Taxonomy" id="376489"/>
    <lineage>
        <taxon>Bacteria</taxon>
        <taxon>Pseudomonadati</taxon>
        <taxon>Pseudomonadota</taxon>
        <taxon>Gammaproteobacteria</taxon>
        <taxon>Oceanospirillales</taxon>
        <taxon>Halomonadaceae</taxon>
        <taxon>Halotalea</taxon>
    </lineage>
</organism>
<name>A0A172YBU6_9GAMM</name>
<keyword evidence="8" id="KW-1185">Reference proteome</keyword>
<evidence type="ECO:0000256" key="4">
    <source>
        <dbReference type="PROSITE-ProRule" id="PRU00050"/>
    </source>
</evidence>
<keyword evidence="1 4" id="KW-0378">Hydrolase</keyword>
<dbReference type="Proteomes" id="UP000077875">
    <property type="component" value="Chromosome"/>
</dbReference>
<dbReference type="PANTHER" id="PTHR42872:SF6">
    <property type="entry name" value="PROTEIN-GLUTAMATE METHYLESTERASE_PROTEIN-GLUTAMINE GLUTAMINASE"/>
    <property type="match status" value="1"/>
</dbReference>
<comment type="catalytic activity">
    <reaction evidence="3">
        <text>[protein]-L-glutamate 5-O-methyl ester + H2O = L-glutamyl-[protein] + methanol + H(+)</text>
        <dbReference type="Rhea" id="RHEA:23236"/>
        <dbReference type="Rhea" id="RHEA-COMP:10208"/>
        <dbReference type="Rhea" id="RHEA-COMP:10311"/>
        <dbReference type="ChEBI" id="CHEBI:15377"/>
        <dbReference type="ChEBI" id="CHEBI:15378"/>
        <dbReference type="ChEBI" id="CHEBI:17790"/>
        <dbReference type="ChEBI" id="CHEBI:29973"/>
        <dbReference type="ChEBI" id="CHEBI:82795"/>
        <dbReference type="EC" id="3.1.1.61"/>
    </reaction>
</comment>
<dbReference type="EMBL" id="CP015243">
    <property type="protein sequence ID" value="ANF56721.1"/>
    <property type="molecule type" value="Genomic_DNA"/>
</dbReference>
<feature type="active site" evidence="4">
    <location>
        <position position="148"/>
    </location>
</feature>
<accession>A0A172YBU6</accession>
<feature type="region of interest" description="Disordered" evidence="5">
    <location>
        <begin position="329"/>
        <end position="348"/>
    </location>
</feature>
<dbReference type="PROSITE" id="PS50122">
    <property type="entry name" value="CHEB"/>
    <property type="match status" value="1"/>
</dbReference>
<dbReference type="STRING" id="376489.A5892_03935"/>
<dbReference type="CDD" id="cd16432">
    <property type="entry name" value="CheB_Rec"/>
    <property type="match status" value="1"/>
</dbReference>
<feature type="active site" evidence="4">
    <location>
        <position position="175"/>
    </location>
</feature>
<dbReference type="InterPro" id="IPR035909">
    <property type="entry name" value="CheB_C"/>
</dbReference>
<dbReference type="EC" id="3.1.1.61" evidence="2"/>
<evidence type="ECO:0000256" key="3">
    <source>
        <dbReference type="ARBA" id="ARBA00048267"/>
    </source>
</evidence>
<gene>
    <name evidence="7" type="ORF">A5892_03935</name>
</gene>
<keyword evidence="4" id="KW-0145">Chemotaxis</keyword>
<proteinExistence type="predicted"/>
<dbReference type="GO" id="GO:0000156">
    <property type="term" value="F:phosphorelay response regulator activity"/>
    <property type="evidence" value="ECO:0007669"/>
    <property type="project" value="InterPro"/>
</dbReference>
<dbReference type="PANTHER" id="PTHR42872">
    <property type="entry name" value="PROTEIN-GLUTAMATE METHYLESTERASE/PROTEIN-GLUTAMINE GLUTAMINASE"/>
    <property type="match status" value="1"/>
</dbReference>
<evidence type="ECO:0000313" key="7">
    <source>
        <dbReference type="EMBL" id="ANF56721.1"/>
    </source>
</evidence>
<dbReference type="SUPFAM" id="SSF52738">
    <property type="entry name" value="Methylesterase CheB, C-terminal domain"/>
    <property type="match status" value="1"/>
</dbReference>
<dbReference type="GO" id="GO:0008984">
    <property type="term" value="F:protein-glutamate methylesterase activity"/>
    <property type="evidence" value="ECO:0007669"/>
    <property type="project" value="UniProtKB-EC"/>
</dbReference>
<feature type="compositionally biased region" description="Gly residues" evidence="5">
    <location>
        <begin position="336"/>
        <end position="348"/>
    </location>
</feature>
<dbReference type="GO" id="GO:0005737">
    <property type="term" value="C:cytoplasm"/>
    <property type="evidence" value="ECO:0007669"/>
    <property type="project" value="InterPro"/>
</dbReference>
<dbReference type="RefSeq" id="WP_064121693.1">
    <property type="nucleotide sequence ID" value="NZ_CP015243.1"/>
</dbReference>
<evidence type="ECO:0000256" key="2">
    <source>
        <dbReference type="ARBA" id="ARBA00039140"/>
    </source>
</evidence>
<dbReference type="KEGG" id="haa:A5892_03935"/>
<reference evidence="7 8" key="1">
    <citation type="submission" date="2016-04" db="EMBL/GenBank/DDBJ databases">
        <title>Complete Genome Sequence of Halotalea alkalilenta IHB B 13600.</title>
        <authorList>
            <person name="Swarnkar M.K."/>
            <person name="Sharma A."/>
            <person name="Kaushal K."/>
            <person name="Soni R."/>
            <person name="Rana S."/>
            <person name="Singh A.K."/>
            <person name="Gulati A."/>
        </authorList>
    </citation>
    <scope>NUCLEOTIDE SEQUENCE [LARGE SCALE GENOMIC DNA]</scope>
    <source>
        <strain evidence="7 8">IHB B 13600</strain>
    </source>
</reference>
<evidence type="ECO:0000259" key="6">
    <source>
        <dbReference type="PROSITE" id="PS50122"/>
    </source>
</evidence>
<evidence type="ECO:0000313" key="8">
    <source>
        <dbReference type="Proteomes" id="UP000077875"/>
    </source>
</evidence>
<sequence>MHIGLVSGCDDFRSFIDQALAPAEQVVIDWRERRVSCALVRCQRQPPELLVAEVRGLSESELDQLIERSGCRVVAVSFGVFAEAKLCKAIAKGAVSALHVPVQPDMRRCAGDLLRRLRHIHACHKPSHVSRRPSEAAAAPPLVLLGGSAGGPVAMARLLAELPADFPAAVVLALHYQASQSRHLAQWLAKESAMPLRLACEGESLRPGVVLLAESHRHLSVDEELRLRYRTVAEQDLYRPSIDVLFQSVARHWRGNAAGVLLTGMGYDGARGMLALRQRGFTTIAQDQVTSVVYGMPKAAVELDAAVEVRPLGSIAARLRELVALKHRSNDDGSAAGPGGGGGTHELN</sequence>
<evidence type="ECO:0000256" key="1">
    <source>
        <dbReference type="ARBA" id="ARBA00022801"/>
    </source>
</evidence>
<dbReference type="Pfam" id="PF01339">
    <property type="entry name" value="CheB_methylest"/>
    <property type="match status" value="1"/>
</dbReference>
<feature type="active site" evidence="4">
    <location>
        <position position="268"/>
    </location>
</feature>
<dbReference type="AlphaFoldDB" id="A0A172YBU6"/>
<protein>
    <recommendedName>
        <fullName evidence="2">protein-glutamate methylesterase</fullName>
        <ecNumber evidence="2">3.1.1.61</ecNumber>
    </recommendedName>
</protein>
<dbReference type="InterPro" id="IPR000673">
    <property type="entry name" value="Sig_transdc_resp-reg_Me-estase"/>
</dbReference>
<evidence type="ECO:0000256" key="5">
    <source>
        <dbReference type="SAM" id="MobiDB-lite"/>
    </source>
</evidence>